<dbReference type="SMART" id="SM00478">
    <property type="entry name" value="ENDO3c"/>
    <property type="match status" value="1"/>
</dbReference>
<keyword evidence="6 10" id="KW-0408">Iron</keyword>
<keyword evidence="4 10" id="KW-0227">DNA damage</keyword>
<keyword evidence="12" id="KW-0540">Nuclease</keyword>
<dbReference type="PANTHER" id="PTHR10359:SF18">
    <property type="entry name" value="ENDONUCLEASE III"/>
    <property type="match status" value="1"/>
</dbReference>
<keyword evidence="9 10" id="KW-0326">Glycosidase</keyword>
<organism evidence="12">
    <name type="scientific">Thermodesulforhabdus norvegica</name>
    <dbReference type="NCBI Taxonomy" id="39841"/>
    <lineage>
        <taxon>Bacteria</taxon>
        <taxon>Pseudomonadati</taxon>
        <taxon>Thermodesulfobacteriota</taxon>
        <taxon>Syntrophobacteria</taxon>
        <taxon>Syntrophobacterales</taxon>
        <taxon>Thermodesulforhabdaceae</taxon>
        <taxon>Thermodesulforhabdus</taxon>
    </lineage>
</organism>
<dbReference type="InterPro" id="IPR023170">
    <property type="entry name" value="HhH_base_excis_C"/>
</dbReference>
<dbReference type="InterPro" id="IPR005759">
    <property type="entry name" value="Nth"/>
</dbReference>
<evidence type="ECO:0000256" key="3">
    <source>
        <dbReference type="ARBA" id="ARBA00022723"/>
    </source>
</evidence>
<dbReference type="Pfam" id="PF00633">
    <property type="entry name" value="HHH"/>
    <property type="match status" value="1"/>
</dbReference>
<evidence type="ECO:0000256" key="1">
    <source>
        <dbReference type="ARBA" id="ARBA00008343"/>
    </source>
</evidence>
<evidence type="ECO:0000256" key="4">
    <source>
        <dbReference type="ARBA" id="ARBA00022763"/>
    </source>
</evidence>
<dbReference type="InterPro" id="IPR003265">
    <property type="entry name" value="HhH-GPD_domain"/>
</dbReference>
<accession>A0A7C1AMM2</accession>
<feature type="binding site" evidence="10">
    <location>
        <position position="196"/>
    </location>
    <ligand>
        <name>[4Fe-4S] cluster</name>
        <dbReference type="ChEBI" id="CHEBI:49883"/>
    </ligand>
</feature>
<dbReference type="GO" id="GO:0046872">
    <property type="term" value="F:metal ion binding"/>
    <property type="evidence" value="ECO:0007669"/>
    <property type="project" value="UniProtKB-KW"/>
</dbReference>
<dbReference type="Pfam" id="PF00730">
    <property type="entry name" value="HhH-GPD"/>
    <property type="match status" value="1"/>
</dbReference>
<feature type="binding site" evidence="10">
    <location>
        <position position="205"/>
    </location>
    <ligand>
        <name>[4Fe-4S] cluster</name>
        <dbReference type="ChEBI" id="CHEBI:49883"/>
    </ligand>
</feature>
<dbReference type="GO" id="GO:0003677">
    <property type="term" value="F:DNA binding"/>
    <property type="evidence" value="ECO:0007669"/>
    <property type="project" value="UniProtKB-UniRule"/>
</dbReference>
<dbReference type="AlphaFoldDB" id="A0A7C1AMM2"/>
<keyword evidence="5 10" id="KW-0378">Hydrolase</keyword>
<dbReference type="GO" id="GO:0019104">
    <property type="term" value="F:DNA N-glycosylase activity"/>
    <property type="evidence" value="ECO:0007669"/>
    <property type="project" value="UniProtKB-UniRule"/>
</dbReference>
<reference evidence="12" key="1">
    <citation type="journal article" date="2020" name="mSystems">
        <title>Genome- and Community-Level Interaction Insights into Carbon Utilization and Element Cycling Functions of Hydrothermarchaeota in Hydrothermal Sediment.</title>
        <authorList>
            <person name="Zhou Z."/>
            <person name="Liu Y."/>
            <person name="Xu W."/>
            <person name="Pan J."/>
            <person name="Luo Z.H."/>
            <person name="Li M."/>
        </authorList>
    </citation>
    <scope>NUCLEOTIDE SEQUENCE [LARGE SCALE GENOMIC DNA]</scope>
    <source>
        <strain evidence="12">HyVt-19</strain>
    </source>
</reference>
<evidence type="ECO:0000256" key="7">
    <source>
        <dbReference type="ARBA" id="ARBA00023014"/>
    </source>
</evidence>
<dbReference type="EMBL" id="DQZW01000344">
    <property type="protein sequence ID" value="HDL90687.1"/>
    <property type="molecule type" value="Genomic_DNA"/>
</dbReference>
<dbReference type="Gene3D" id="1.10.1670.10">
    <property type="entry name" value="Helix-hairpin-Helix base-excision DNA repair enzymes (C-terminal)"/>
    <property type="match status" value="1"/>
</dbReference>
<comment type="function">
    <text evidence="10">DNA repair enzyme that has both DNA N-glycosylase activity and AP-lyase activity. The DNA N-glycosylase activity releases various damaged pyrimidines from DNA by cleaving the N-glycosidic bond, leaving an AP (apurinic/apyrimidinic) site. The AP-lyase activity cleaves the phosphodiester bond 3' to the AP site by a beta-elimination, leaving a 3'-terminal unsaturated sugar and a product with a terminal 5'-phosphate.</text>
</comment>
<dbReference type="Gene3D" id="1.10.340.30">
    <property type="entry name" value="Hypothetical protein, domain 2"/>
    <property type="match status" value="1"/>
</dbReference>
<keyword evidence="7 10" id="KW-0411">Iron-sulfur</keyword>
<evidence type="ECO:0000256" key="8">
    <source>
        <dbReference type="ARBA" id="ARBA00023204"/>
    </source>
</evidence>
<dbReference type="HAMAP" id="MF_00942">
    <property type="entry name" value="Nth"/>
    <property type="match status" value="1"/>
</dbReference>
<dbReference type="GO" id="GO:0140078">
    <property type="term" value="F:class I DNA-(apurinic or apyrimidinic site) endonuclease activity"/>
    <property type="evidence" value="ECO:0007669"/>
    <property type="project" value="UniProtKB-EC"/>
</dbReference>
<dbReference type="EC" id="4.2.99.18" evidence="10"/>
<evidence type="ECO:0000256" key="9">
    <source>
        <dbReference type="ARBA" id="ARBA00023295"/>
    </source>
</evidence>
<feature type="binding site" evidence="10">
    <location>
        <position position="189"/>
    </location>
    <ligand>
        <name>[4Fe-4S] cluster</name>
        <dbReference type="ChEBI" id="CHEBI:49883"/>
    </ligand>
</feature>
<dbReference type="PROSITE" id="PS01155">
    <property type="entry name" value="ENDONUCLEASE_III_2"/>
    <property type="match status" value="1"/>
</dbReference>
<dbReference type="InterPro" id="IPR004036">
    <property type="entry name" value="Endonuclease-III-like_CS2"/>
</dbReference>
<dbReference type="PIRSF" id="PIRSF001435">
    <property type="entry name" value="Nth"/>
    <property type="match status" value="1"/>
</dbReference>
<dbReference type="SUPFAM" id="SSF48150">
    <property type="entry name" value="DNA-glycosylase"/>
    <property type="match status" value="1"/>
</dbReference>
<comment type="catalytic activity">
    <reaction evidence="10">
        <text>2'-deoxyribonucleotide-(2'-deoxyribose 5'-phosphate)-2'-deoxyribonucleotide-DNA = a 3'-end 2'-deoxyribonucleotide-(2,3-dehydro-2,3-deoxyribose 5'-phosphate)-DNA + a 5'-end 5'-phospho-2'-deoxyribonucleoside-DNA + H(+)</text>
        <dbReference type="Rhea" id="RHEA:66592"/>
        <dbReference type="Rhea" id="RHEA-COMP:13180"/>
        <dbReference type="Rhea" id="RHEA-COMP:16897"/>
        <dbReference type="Rhea" id="RHEA-COMP:17067"/>
        <dbReference type="ChEBI" id="CHEBI:15378"/>
        <dbReference type="ChEBI" id="CHEBI:136412"/>
        <dbReference type="ChEBI" id="CHEBI:157695"/>
        <dbReference type="ChEBI" id="CHEBI:167181"/>
        <dbReference type="EC" id="4.2.99.18"/>
    </reaction>
</comment>
<name>A0A7C1AMM2_9BACT</name>
<comment type="caution">
    <text evidence="12">The sequence shown here is derived from an EMBL/GenBank/DDBJ whole genome shotgun (WGS) entry which is preliminary data.</text>
</comment>
<dbReference type="PANTHER" id="PTHR10359">
    <property type="entry name" value="A/G-SPECIFIC ADENINE GLYCOSYLASE/ENDONUCLEASE III"/>
    <property type="match status" value="1"/>
</dbReference>
<sequence>MKNEKIVTTLNRLRQRYGTKPWNWHTRQKKPFHVLVGTILSQRTRDPQTDAAAQNLFERFATPDELANAPLKEIEKLIRNVNYHKTKAKRIREIAKIIAERFNGKVPQDIKLLMSLPGVGRKTANCVLLYGFGKPVLPVDTHVHRIANRLGWIKTKTPEETEQALKKIITPDWIPFVNDLFVKHGQTLCKPNRPYCDRCPIADLCQFNH</sequence>
<dbReference type="InterPro" id="IPR011257">
    <property type="entry name" value="DNA_glycosylase"/>
</dbReference>
<comment type="cofactor">
    <cofactor evidence="10">
        <name>[4Fe-4S] cluster</name>
        <dbReference type="ChEBI" id="CHEBI:49883"/>
    </cofactor>
    <text evidence="10">Binds 1 [4Fe-4S] cluster.</text>
</comment>
<proteinExistence type="inferred from homology"/>
<keyword evidence="3 10" id="KW-0479">Metal-binding</keyword>
<comment type="similarity">
    <text evidence="1 10">Belongs to the Nth/MutY family.</text>
</comment>
<keyword evidence="12" id="KW-0255">Endonuclease</keyword>
<dbReference type="CDD" id="cd00056">
    <property type="entry name" value="ENDO3c"/>
    <property type="match status" value="1"/>
</dbReference>
<evidence type="ECO:0000256" key="6">
    <source>
        <dbReference type="ARBA" id="ARBA00023004"/>
    </source>
</evidence>
<gene>
    <name evidence="10" type="primary">nth</name>
    <name evidence="12" type="ORF">ENG14_07265</name>
</gene>
<evidence type="ECO:0000259" key="11">
    <source>
        <dbReference type="SMART" id="SM00478"/>
    </source>
</evidence>
<feature type="binding site" evidence="10">
    <location>
        <position position="199"/>
    </location>
    <ligand>
        <name>[4Fe-4S] cluster</name>
        <dbReference type="ChEBI" id="CHEBI:49883"/>
    </ligand>
</feature>
<keyword evidence="10" id="KW-0456">Lyase</keyword>
<protein>
    <recommendedName>
        <fullName evidence="10">Endonuclease III</fullName>
        <ecNumber evidence="10">4.2.99.18</ecNumber>
    </recommendedName>
    <alternativeName>
        <fullName evidence="10">DNA-(apurinic or apyrimidinic site) lyase</fullName>
    </alternativeName>
</protein>
<evidence type="ECO:0000256" key="5">
    <source>
        <dbReference type="ARBA" id="ARBA00022801"/>
    </source>
</evidence>
<dbReference type="Proteomes" id="UP000886355">
    <property type="component" value="Unassembled WGS sequence"/>
</dbReference>
<evidence type="ECO:0000256" key="2">
    <source>
        <dbReference type="ARBA" id="ARBA00022485"/>
    </source>
</evidence>
<evidence type="ECO:0000256" key="10">
    <source>
        <dbReference type="HAMAP-Rule" id="MF_00942"/>
    </source>
</evidence>
<feature type="domain" description="HhH-GPD" evidence="11">
    <location>
        <begin position="40"/>
        <end position="187"/>
    </location>
</feature>
<keyword evidence="10" id="KW-0238">DNA-binding</keyword>
<dbReference type="InterPro" id="IPR000445">
    <property type="entry name" value="HhH_motif"/>
</dbReference>
<dbReference type="GO" id="GO:0051539">
    <property type="term" value="F:4 iron, 4 sulfur cluster binding"/>
    <property type="evidence" value="ECO:0007669"/>
    <property type="project" value="UniProtKB-UniRule"/>
</dbReference>
<keyword evidence="8 10" id="KW-0234">DNA repair</keyword>
<dbReference type="FunFam" id="1.10.340.30:FF:000001">
    <property type="entry name" value="Endonuclease III"/>
    <property type="match status" value="1"/>
</dbReference>
<evidence type="ECO:0000313" key="12">
    <source>
        <dbReference type="EMBL" id="HDL90687.1"/>
    </source>
</evidence>
<dbReference type="GO" id="GO:0006285">
    <property type="term" value="P:base-excision repair, AP site formation"/>
    <property type="evidence" value="ECO:0007669"/>
    <property type="project" value="TreeGrafter"/>
</dbReference>
<keyword evidence="2 10" id="KW-0004">4Fe-4S</keyword>